<accession>A0A6L5Y631</accession>
<evidence type="ECO:0000313" key="2">
    <source>
        <dbReference type="EMBL" id="MST52076.1"/>
    </source>
</evidence>
<dbReference type="Proteomes" id="UP000474676">
    <property type="component" value="Unassembled WGS sequence"/>
</dbReference>
<dbReference type="NCBIfam" id="TIGR00199">
    <property type="entry name" value="PncC_domain"/>
    <property type="match status" value="1"/>
</dbReference>
<proteinExistence type="predicted"/>
<evidence type="ECO:0000313" key="3">
    <source>
        <dbReference type="Proteomes" id="UP000474676"/>
    </source>
</evidence>
<dbReference type="InterPro" id="IPR008136">
    <property type="entry name" value="CinA_C"/>
</dbReference>
<dbReference type="Gene3D" id="3.90.950.20">
    <property type="entry name" value="CinA-like"/>
    <property type="match status" value="1"/>
</dbReference>
<protein>
    <submittedName>
        <fullName evidence="2">CinA family protein</fullName>
    </submittedName>
</protein>
<dbReference type="EMBL" id="VUMZ01000006">
    <property type="protein sequence ID" value="MST52076.1"/>
    <property type="molecule type" value="Genomic_DNA"/>
</dbReference>
<dbReference type="Pfam" id="PF02464">
    <property type="entry name" value="CinA"/>
    <property type="match status" value="1"/>
</dbReference>
<sequence length="180" mass="19261">MNGGRTETAEDFFSEGLFSASERLLIRSAGRKLVENHITISCCESCTGGLFAAALTGVPGISGVFDRGLVTYTERAKMEELGVRKETLATHTVYSAEVAREMAEGLYRKTGSDICVSVTGIAGPDGALPGKPVGTVYIGCCHCGKVQVEMLQTGSCSRSRNRRDAVIAMFRLVVNTLKEE</sequence>
<dbReference type="GeneID" id="303115089"/>
<comment type="caution">
    <text evidence="2">The sequence shown here is derived from an EMBL/GenBank/DDBJ whole genome shotgun (WGS) entry which is preliminary data.</text>
</comment>
<dbReference type="InterPro" id="IPR036653">
    <property type="entry name" value="CinA-like_C"/>
</dbReference>
<organism evidence="2 3">
    <name type="scientific">Hornefia butyriciproducens</name>
    <dbReference type="NCBI Taxonomy" id="2652293"/>
    <lineage>
        <taxon>Bacteria</taxon>
        <taxon>Bacillati</taxon>
        <taxon>Bacillota</taxon>
        <taxon>Clostridia</taxon>
        <taxon>Peptostreptococcales</taxon>
        <taxon>Anaerovoracaceae</taxon>
        <taxon>Hornefia</taxon>
    </lineage>
</organism>
<gene>
    <name evidence="2" type="ORF">FYJ64_07100</name>
</gene>
<name>A0A6L5Y631_9FIRM</name>
<evidence type="ECO:0000259" key="1">
    <source>
        <dbReference type="Pfam" id="PF02464"/>
    </source>
</evidence>
<dbReference type="RefSeq" id="WP_154574500.1">
    <property type="nucleotide sequence ID" value="NZ_JAXFLN010000005.1"/>
</dbReference>
<reference evidence="2 3" key="1">
    <citation type="submission" date="2019-08" db="EMBL/GenBank/DDBJ databases">
        <title>In-depth cultivation of the pig gut microbiome towards novel bacterial diversity and tailored functional studies.</title>
        <authorList>
            <person name="Wylensek D."/>
            <person name="Hitch T.C.A."/>
            <person name="Clavel T."/>
        </authorList>
    </citation>
    <scope>NUCLEOTIDE SEQUENCE [LARGE SCALE GENOMIC DNA]</scope>
    <source>
        <strain evidence="2 3">WCA-MUC-591-APC-3H</strain>
    </source>
</reference>
<dbReference type="SUPFAM" id="SSF142433">
    <property type="entry name" value="CinA-like"/>
    <property type="match status" value="1"/>
</dbReference>
<keyword evidence="3" id="KW-1185">Reference proteome</keyword>
<feature type="domain" description="CinA C-terminal" evidence="1">
    <location>
        <begin position="28"/>
        <end position="176"/>
    </location>
</feature>
<dbReference type="AlphaFoldDB" id="A0A6L5Y631"/>